<comment type="caution">
    <text evidence="2">The sequence shown here is derived from an EMBL/GenBank/DDBJ whole genome shotgun (WGS) entry which is preliminary data.</text>
</comment>
<feature type="transmembrane region" description="Helical" evidence="1">
    <location>
        <begin position="6"/>
        <end position="24"/>
    </location>
</feature>
<evidence type="ECO:0000313" key="2">
    <source>
        <dbReference type="EMBL" id="EEO24908.1"/>
    </source>
</evidence>
<dbReference type="AlphaFoldDB" id="C3XIR9"/>
<sequence length="198" mass="24181">MFLVIICFLLIVFTLSYFIWWLIYRKLFKSQKKISKFLVFIGAVGLIVFYYTPYSYYLEPSFYEFKKMCKLNELSDNEEKYNKILSYFGLSLDSLDYELLNNKIHKLPKESIYYKKNKYTYGAYLELIPYSNRIKISIAFLGNQNKLNKKNIKRIYFAVIWKHHREEYYFSGLTYRWHRVKSNQRGCNYFGIRRISNE</sequence>
<keyword evidence="1" id="KW-0812">Transmembrane</keyword>
<dbReference type="EMBL" id="ACDN02000038">
    <property type="protein sequence ID" value="EEO24908.1"/>
    <property type="molecule type" value="Genomic_DNA"/>
</dbReference>
<dbReference type="HOGENOM" id="CLU_106649_0_0_7"/>
<dbReference type="Proteomes" id="UP000005085">
    <property type="component" value="Unassembled WGS sequence"/>
</dbReference>
<keyword evidence="3" id="KW-1185">Reference proteome</keyword>
<name>C3XIR9_9HELI</name>
<keyword evidence="1" id="KW-1133">Transmembrane helix</keyword>
<keyword evidence="1" id="KW-0472">Membrane</keyword>
<evidence type="ECO:0000313" key="3">
    <source>
        <dbReference type="Proteomes" id="UP000005085"/>
    </source>
</evidence>
<organism evidence="2 3">
    <name type="scientific">Helicobacter bilis ATCC 43879</name>
    <dbReference type="NCBI Taxonomy" id="613026"/>
    <lineage>
        <taxon>Bacteria</taxon>
        <taxon>Pseudomonadati</taxon>
        <taxon>Campylobacterota</taxon>
        <taxon>Epsilonproteobacteria</taxon>
        <taxon>Campylobacterales</taxon>
        <taxon>Helicobacteraceae</taxon>
        <taxon>Helicobacter</taxon>
    </lineage>
</organism>
<dbReference type="RefSeq" id="WP_005219885.1">
    <property type="nucleotide sequence ID" value="NZ_KI392039.1"/>
</dbReference>
<accession>C3XIR9</accession>
<protein>
    <submittedName>
        <fullName evidence="2">Uncharacterized protein</fullName>
    </submittedName>
</protein>
<evidence type="ECO:0000256" key="1">
    <source>
        <dbReference type="SAM" id="Phobius"/>
    </source>
</evidence>
<reference evidence="2 3" key="1">
    <citation type="journal article" date="2014" name="Genome Announc.">
        <title>Draft genome sequences of six enterohepatic helicobacter species isolated from humans and one from rhesus macaques.</title>
        <authorList>
            <person name="Shen Z."/>
            <person name="Sheh A."/>
            <person name="Young S.K."/>
            <person name="Abouelliel A."/>
            <person name="Ward D.V."/>
            <person name="Earl A.M."/>
            <person name="Fox J.G."/>
        </authorList>
    </citation>
    <scope>NUCLEOTIDE SEQUENCE [LARGE SCALE GENOMIC DNA]</scope>
    <source>
        <strain evidence="2 3">ATCC 43879</strain>
    </source>
</reference>
<feature type="transmembrane region" description="Helical" evidence="1">
    <location>
        <begin position="36"/>
        <end position="57"/>
    </location>
</feature>
<proteinExistence type="predicted"/>
<gene>
    <name evidence="2" type="ORF">HRAG_01965</name>
</gene>